<reference evidence="10" key="2">
    <citation type="submission" date="2025-08" db="UniProtKB">
        <authorList>
            <consortium name="Ensembl"/>
        </authorList>
    </citation>
    <scope>IDENTIFICATION</scope>
</reference>
<dbReference type="Pfam" id="PF02351">
    <property type="entry name" value="GDNF"/>
    <property type="match status" value="2"/>
</dbReference>
<keyword evidence="6" id="KW-0675">Receptor</keyword>
<keyword evidence="4" id="KW-0732">Signal</keyword>
<evidence type="ECO:0000256" key="1">
    <source>
        <dbReference type="ARBA" id="ARBA00004236"/>
    </source>
</evidence>
<feature type="region of interest" description="Disordered" evidence="8">
    <location>
        <begin position="292"/>
        <end position="317"/>
    </location>
</feature>
<dbReference type="InterPro" id="IPR037193">
    <property type="entry name" value="GDNF_alpha"/>
</dbReference>
<comment type="subcellular location">
    <subcellularLocation>
        <location evidence="1">Cell membrane</location>
    </subcellularLocation>
</comment>
<dbReference type="PANTHER" id="PTHR10269:SF1">
    <property type="entry name" value="GDNF FAMILY RECEPTOR ALPHA-LIKE"/>
    <property type="match status" value="1"/>
</dbReference>
<keyword evidence="5" id="KW-0472">Membrane</keyword>
<evidence type="ECO:0000256" key="7">
    <source>
        <dbReference type="ARBA" id="ARBA00023180"/>
    </source>
</evidence>
<accession>A0A672HM48</accession>
<protein>
    <recommendedName>
        <fullName evidence="9">GDNF/GAS1 domain-containing protein</fullName>
    </recommendedName>
</protein>
<dbReference type="GO" id="GO:0009897">
    <property type="term" value="C:external side of plasma membrane"/>
    <property type="evidence" value="ECO:0007669"/>
    <property type="project" value="TreeGrafter"/>
</dbReference>
<dbReference type="SUPFAM" id="SSF110035">
    <property type="entry name" value="GDNF receptor-like"/>
    <property type="match status" value="1"/>
</dbReference>
<dbReference type="OMA" id="NVIHSCR"/>
<evidence type="ECO:0000313" key="11">
    <source>
        <dbReference type="Proteomes" id="UP000472267"/>
    </source>
</evidence>
<dbReference type="GO" id="GO:0038023">
    <property type="term" value="F:signaling receptor activity"/>
    <property type="evidence" value="ECO:0007669"/>
    <property type="project" value="InterPro"/>
</dbReference>
<evidence type="ECO:0000313" key="10">
    <source>
        <dbReference type="Ensembl" id="ENSSFAP00005030009.1"/>
    </source>
</evidence>
<dbReference type="Ensembl" id="ENSSFAT00005031105.1">
    <property type="protein sequence ID" value="ENSSFAP00005030009.1"/>
    <property type="gene ID" value="ENSSFAG00005015238.1"/>
</dbReference>
<keyword evidence="11" id="KW-1185">Reference proteome</keyword>
<evidence type="ECO:0000256" key="2">
    <source>
        <dbReference type="ARBA" id="ARBA00005961"/>
    </source>
</evidence>
<reference evidence="10" key="3">
    <citation type="submission" date="2025-09" db="UniProtKB">
        <authorList>
            <consortium name="Ensembl"/>
        </authorList>
    </citation>
    <scope>IDENTIFICATION</scope>
</reference>
<dbReference type="Proteomes" id="UP000472267">
    <property type="component" value="Chromosome 13"/>
</dbReference>
<reference evidence="10" key="1">
    <citation type="submission" date="2019-06" db="EMBL/GenBank/DDBJ databases">
        <authorList>
            <consortium name="Wellcome Sanger Institute Data Sharing"/>
        </authorList>
    </citation>
    <scope>NUCLEOTIDE SEQUENCE [LARGE SCALE GENOMIC DNA]</scope>
</reference>
<evidence type="ECO:0000256" key="5">
    <source>
        <dbReference type="ARBA" id="ARBA00023136"/>
    </source>
</evidence>
<evidence type="ECO:0000256" key="4">
    <source>
        <dbReference type="ARBA" id="ARBA00022729"/>
    </source>
</evidence>
<dbReference type="PANTHER" id="PTHR10269">
    <property type="entry name" value="GDNF RECEPTOR ALPHA"/>
    <property type="match status" value="1"/>
</dbReference>
<dbReference type="AlphaFoldDB" id="A0A672HM48"/>
<sequence>RSQSLMENPVCLPCYSVCVIQDEGCQIKGSEVCNMTIQTVLDQFPSLAVMDWKTSALKDLGNKLDRGKFDGPAVQYKNNICAFLSLVNDAAGSCLDRTRVCVSDTVCNRHLVPVLQECTTKCHSERCLQATRRFYSRMPQNVAEMLAMCECEASDQTCLHMRNVLHGGTCGEEPWICQQALHQNLLEMFQAKCWSPEEAACSDSMLRSEECFTRMDPALVLGGDSECKKAFLDTLGTVLHHPCVCKGMNSQDLATCERIHDVLHDRSLFSECSCLWHLNGNICSTNLTNHAGPSKSPGKNKSKPDSTQVHGEYSSEL</sequence>
<keyword evidence="7" id="KW-0325">Glycoprotein</keyword>
<dbReference type="InterPro" id="IPR003438">
    <property type="entry name" value="GDNF_rcpt"/>
</dbReference>
<organism evidence="10 11">
    <name type="scientific">Salarias fasciatus</name>
    <name type="common">Jewelled blenny</name>
    <name type="synonym">Blennius fasciatus</name>
    <dbReference type="NCBI Taxonomy" id="181472"/>
    <lineage>
        <taxon>Eukaryota</taxon>
        <taxon>Metazoa</taxon>
        <taxon>Chordata</taxon>
        <taxon>Craniata</taxon>
        <taxon>Vertebrata</taxon>
        <taxon>Euteleostomi</taxon>
        <taxon>Actinopterygii</taxon>
        <taxon>Neopterygii</taxon>
        <taxon>Teleostei</taxon>
        <taxon>Neoteleostei</taxon>
        <taxon>Acanthomorphata</taxon>
        <taxon>Ovalentaria</taxon>
        <taxon>Blenniimorphae</taxon>
        <taxon>Blenniiformes</taxon>
        <taxon>Blennioidei</taxon>
        <taxon>Blenniidae</taxon>
        <taxon>Salariinae</taxon>
        <taxon>Salarias</taxon>
    </lineage>
</organism>
<evidence type="ECO:0000256" key="8">
    <source>
        <dbReference type="SAM" id="MobiDB-lite"/>
    </source>
</evidence>
<name>A0A672HM48_SALFA</name>
<dbReference type="GO" id="GO:0007399">
    <property type="term" value="P:nervous system development"/>
    <property type="evidence" value="ECO:0007669"/>
    <property type="project" value="TreeGrafter"/>
</dbReference>
<evidence type="ECO:0000259" key="9">
    <source>
        <dbReference type="SMART" id="SM00907"/>
    </source>
</evidence>
<dbReference type="SMART" id="SM00907">
    <property type="entry name" value="GDNF"/>
    <property type="match status" value="1"/>
</dbReference>
<evidence type="ECO:0000256" key="3">
    <source>
        <dbReference type="ARBA" id="ARBA00022475"/>
    </source>
</evidence>
<feature type="domain" description="GDNF/GAS1" evidence="9">
    <location>
        <begin position="94"/>
        <end position="170"/>
    </location>
</feature>
<dbReference type="InterPro" id="IPR016017">
    <property type="entry name" value="GDNF/GAS1"/>
</dbReference>
<dbReference type="GO" id="GO:0043235">
    <property type="term" value="C:receptor complex"/>
    <property type="evidence" value="ECO:0007669"/>
    <property type="project" value="TreeGrafter"/>
</dbReference>
<dbReference type="GO" id="GO:0007169">
    <property type="term" value="P:cell surface receptor protein tyrosine kinase signaling pathway"/>
    <property type="evidence" value="ECO:0007669"/>
    <property type="project" value="UniProtKB-ARBA"/>
</dbReference>
<evidence type="ECO:0000256" key="6">
    <source>
        <dbReference type="ARBA" id="ARBA00023170"/>
    </source>
</evidence>
<dbReference type="InParanoid" id="A0A672HM48"/>
<comment type="similarity">
    <text evidence="2">Belongs to the GDNFR family.</text>
</comment>
<proteinExistence type="inferred from homology"/>
<keyword evidence="3" id="KW-1003">Cell membrane</keyword>